<evidence type="ECO:0000313" key="1">
    <source>
        <dbReference type="EMBL" id="KXH47354.1"/>
    </source>
</evidence>
<dbReference type="EMBL" id="JFBX01000166">
    <property type="protein sequence ID" value="KXH47354.1"/>
    <property type="molecule type" value="Genomic_DNA"/>
</dbReference>
<keyword evidence="2" id="KW-1185">Reference proteome</keyword>
<dbReference type="AlphaFoldDB" id="A0A135TGV5"/>
<gene>
    <name evidence="1" type="ORF">CSIM01_05291</name>
</gene>
<evidence type="ECO:0000313" key="2">
    <source>
        <dbReference type="Proteomes" id="UP000070328"/>
    </source>
</evidence>
<organism evidence="1 2">
    <name type="scientific">Colletotrichum simmondsii</name>
    <dbReference type="NCBI Taxonomy" id="703756"/>
    <lineage>
        <taxon>Eukaryota</taxon>
        <taxon>Fungi</taxon>
        <taxon>Dikarya</taxon>
        <taxon>Ascomycota</taxon>
        <taxon>Pezizomycotina</taxon>
        <taxon>Sordariomycetes</taxon>
        <taxon>Hypocreomycetidae</taxon>
        <taxon>Glomerellales</taxon>
        <taxon>Glomerellaceae</taxon>
        <taxon>Colletotrichum</taxon>
        <taxon>Colletotrichum acutatum species complex</taxon>
    </lineage>
</organism>
<dbReference type="Proteomes" id="UP000070328">
    <property type="component" value="Unassembled WGS sequence"/>
</dbReference>
<protein>
    <submittedName>
        <fullName evidence="1">Uncharacterized protein</fullName>
    </submittedName>
</protein>
<name>A0A135TGV5_9PEZI</name>
<reference evidence="1 2" key="1">
    <citation type="submission" date="2014-02" db="EMBL/GenBank/DDBJ databases">
        <title>The genome sequence of Colletotrichum simmondsii CBS122122.</title>
        <authorList>
            <person name="Baroncelli R."/>
            <person name="Thon M.R."/>
        </authorList>
    </citation>
    <scope>NUCLEOTIDE SEQUENCE [LARGE SCALE GENOMIC DNA]</scope>
    <source>
        <strain evidence="1 2">CBS122122</strain>
    </source>
</reference>
<accession>A0A135TGV5</accession>
<comment type="caution">
    <text evidence="1">The sequence shown here is derived from an EMBL/GenBank/DDBJ whole genome shotgun (WGS) entry which is preliminary data.</text>
</comment>
<proteinExistence type="predicted"/>
<sequence length="171" mass="18253">MKGDCGCSGASTCANSVNLDRLIKVPAKAVKVLVAKSLNHSISVYFTSSLLYLASLPLQPLTAPMMNPNPAPPRLGSPFDWDPSENTPETESECACASGACGACGACATTKKIVTSTQNTLHITHDNQSMEYVVANTNMVFATSTTTSLRQTASIYRGPSRQWRTFVFQPS</sequence>